<evidence type="ECO:0000313" key="3">
    <source>
        <dbReference type="Proteomes" id="UP001629113"/>
    </source>
</evidence>
<keyword evidence="3" id="KW-1185">Reference proteome</keyword>
<protein>
    <submittedName>
        <fullName evidence="2">Uncharacterized protein</fullName>
    </submittedName>
</protein>
<accession>A0ABR4PVH3</accession>
<dbReference type="Proteomes" id="UP001629113">
    <property type="component" value="Unassembled WGS sequence"/>
</dbReference>
<feature type="region of interest" description="Disordered" evidence="1">
    <location>
        <begin position="1"/>
        <end position="22"/>
    </location>
</feature>
<sequence length="434" mass="49443">MNATNTSRQPLGPRSVNAYNAQTPPQIPDSFGLVTIHHQIIPRQSPDNNPAAAGLVGETEGYSRRQLFSKVQHAVSMLSEGSLLPLHQRYLEMYIKACHRVLGIQKENIRSECEREIIIGKRRTWMRIVDTMSAIVKRRCPQELLTNPLSDRMLLMQKMLRLFRSRLFKRYGSFVIEIASNMNKLPEAREMLKWNAENELADWIKIAQQLSDEDDNLMQKYATGERFTREDAPTSVGIAMASRSLGLQWVEVEEAILEIGNTGELMPLRDLPDFIQDLDEEALKQALFNDLCDLPFLIDPKDRFALRIFRSVICALIDTLFVRNNIEPIAGERNTDLWDLSSQAIKFARSMKTKEPQKLMEGEVRTALIYNVKESMENVISLGGYGLVPFGFNDAEADRHDCARCQSFAHGKRRAINAWYGSELTDNLQIPPGT</sequence>
<name>A0ABR4PVH3_9HELO</name>
<organism evidence="2 3">
    <name type="scientific">Phlyctema vagabunda</name>
    <dbReference type="NCBI Taxonomy" id="108571"/>
    <lineage>
        <taxon>Eukaryota</taxon>
        <taxon>Fungi</taxon>
        <taxon>Dikarya</taxon>
        <taxon>Ascomycota</taxon>
        <taxon>Pezizomycotina</taxon>
        <taxon>Leotiomycetes</taxon>
        <taxon>Helotiales</taxon>
        <taxon>Dermateaceae</taxon>
        <taxon>Phlyctema</taxon>
    </lineage>
</organism>
<proteinExistence type="predicted"/>
<reference evidence="2 3" key="1">
    <citation type="submission" date="2024-06" db="EMBL/GenBank/DDBJ databases">
        <title>Complete genome of Phlyctema vagabunda strain 19-DSS-EL-015.</title>
        <authorList>
            <person name="Fiorenzani C."/>
        </authorList>
    </citation>
    <scope>NUCLEOTIDE SEQUENCE [LARGE SCALE GENOMIC DNA]</scope>
    <source>
        <strain evidence="2 3">19-DSS-EL-015</strain>
    </source>
</reference>
<dbReference type="EMBL" id="JBFCZG010000001">
    <property type="protein sequence ID" value="KAL3427350.1"/>
    <property type="molecule type" value="Genomic_DNA"/>
</dbReference>
<comment type="caution">
    <text evidence="2">The sequence shown here is derived from an EMBL/GenBank/DDBJ whole genome shotgun (WGS) entry which is preliminary data.</text>
</comment>
<evidence type="ECO:0000313" key="2">
    <source>
        <dbReference type="EMBL" id="KAL3427350.1"/>
    </source>
</evidence>
<gene>
    <name evidence="2" type="ORF">PVAG01_00859</name>
</gene>
<evidence type="ECO:0000256" key="1">
    <source>
        <dbReference type="SAM" id="MobiDB-lite"/>
    </source>
</evidence>